<evidence type="ECO:0000313" key="1">
    <source>
        <dbReference type="EMBL" id="WTU77841.1"/>
    </source>
</evidence>
<dbReference type="AlphaFoldDB" id="A0AAU2K0V6"/>
<organism evidence="1">
    <name type="scientific">Streptomyces sp. NBC_00049</name>
    <dbReference type="NCBI Taxonomy" id="2903617"/>
    <lineage>
        <taxon>Bacteria</taxon>
        <taxon>Bacillati</taxon>
        <taxon>Actinomycetota</taxon>
        <taxon>Actinomycetes</taxon>
        <taxon>Kitasatosporales</taxon>
        <taxon>Streptomycetaceae</taxon>
        <taxon>Streptomyces</taxon>
    </lineage>
</organism>
<dbReference type="EMBL" id="CP108264">
    <property type="protein sequence ID" value="WTU77841.1"/>
    <property type="molecule type" value="Genomic_DNA"/>
</dbReference>
<protein>
    <submittedName>
        <fullName evidence="1">Uncharacterized protein</fullName>
    </submittedName>
</protein>
<accession>A0AAU2K0V6</accession>
<name>A0AAU2K0V6_9ACTN</name>
<sequence>MPLPLNQWVGVTPGLGLWLFRMNRPVNSGGREPSTVSSVAVISSTAGA</sequence>
<proteinExistence type="predicted"/>
<gene>
    <name evidence="1" type="ORF">OG327_33555</name>
</gene>
<reference evidence="1" key="1">
    <citation type="submission" date="2022-10" db="EMBL/GenBank/DDBJ databases">
        <title>The complete genomes of actinobacterial strains from the NBC collection.</title>
        <authorList>
            <person name="Joergensen T.S."/>
            <person name="Alvarez Arevalo M."/>
            <person name="Sterndorff E.B."/>
            <person name="Faurdal D."/>
            <person name="Vuksanovic O."/>
            <person name="Mourched A.-S."/>
            <person name="Charusanti P."/>
            <person name="Shaw S."/>
            <person name="Blin K."/>
            <person name="Weber T."/>
        </authorList>
    </citation>
    <scope>NUCLEOTIDE SEQUENCE</scope>
    <source>
        <strain evidence="1">NBC_00049</strain>
    </source>
</reference>